<organism evidence="2 3">
    <name type="scientific">Pseudoalteromonas luteoviolacea NCIMB 1942</name>
    <dbReference type="NCBI Taxonomy" id="1365253"/>
    <lineage>
        <taxon>Bacteria</taxon>
        <taxon>Pseudomonadati</taxon>
        <taxon>Pseudomonadota</taxon>
        <taxon>Gammaproteobacteria</taxon>
        <taxon>Alteromonadales</taxon>
        <taxon>Pseudoalteromonadaceae</taxon>
        <taxon>Pseudoalteromonas</taxon>
    </lineage>
</organism>
<dbReference type="RefSeq" id="WP_063379105.1">
    <property type="nucleotide sequence ID" value="NZ_AUXT01000214.1"/>
</dbReference>
<dbReference type="OrthoDB" id="6308141at2"/>
<accession>A0A166Y8T5</accession>
<evidence type="ECO:0000313" key="3">
    <source>
        <dbReference type="Proteomes" id="UP000076587"/>
    </source>
</evidence>
<dbReference type="AlphaFoldDB" id="A0A166Y8T5"/>
<dbReference type="Pfam" id="PF00550">
    <property type="entry name" value="PP-binding"/>
    <property type="match status" value="1"/>
</dbReference>
<feature type="domain" description="Carrier" evidence="1">
    <location>
        <begin position="11"/>
        <end position="74"/>
    </location>
</feature>
<dbReference type="Gene3D" id="1.10.1200.10">
    <property type="entry name" value="ACP-like"/>
    <property type="match status" value="1"/>
</dbReference>
<name>A0A166Y8T5_9GAMM</name>
<dbReference type="EMBL" id="AUXT01000214">
    <property type="protein sequence ID" value="KZN41565.1"/>
    <property type="molecule type" value="Genomic_DNA"/>
</dbReference>
<reference evidence="2 3" key="1">
    <citation type="submission" date="2013-07" db="EMBL/GenBank/DDBJ databases">
        <title>Comparative Genomic and Metabolomic Analysis of Twelve Strains of Pseudoalteromonas luteoviolacea.</title>
        <authorList>
            <person name="Vynne N.G."/>
            <person name="Mansson M."/>
            <person name="Gram L."/>
        </authorList>
    </citation>
    <scope>NUCLEOTIDE SEQUENCE [LARGE SCALE GENOMIC DNA]</scope>
    <source>
        <strain evidence="2 3">NCIMB 1942</strain>
    </source>
</reference>
<dbReference type="SUPFAM" id="SSF47336">
    <property type="entry name" value="ACP-like"/>
    <property type="match status" value="1"/>
</dbReference>
<sequence>MINKEQVTDIVYNAICAYLDVERSELNDASQLEDEWQLDSTEMVCVAVDMEKELGFKLRGLKFSEIETISDVINEVLRIADVLEAQERAAEVV</sequence>
<evidence type="ECO:0000313" key="2">
    <source>
        <dbReference type="EMBL" id="KZN41565.1"/>
    </source>
</evidence>
<dbReference type="InterPro" id="IPR036736">
    <property type="entry name" value="ACP-like_sf"/>
</dbReference>
<dbReference type="PATRIC" id="fig|1365253.3.peg.4840"/>
<protein>
    <recommendedName>
        <fullName evidence="1">Carrier domain-containing protein</fullName>
    </recommendedName>
</protein>
<dbReference type="Proteomes" id="UP000076587">
    <property type="component" value="Unassembled WGS sequence"/>
</dbReference>
<proteinExistence type="predicted"/>
<comment type="caution">
    <text evidence="2">The sequence shown here is derived from an EMBL/GenBank/DDBJ whole genome shotgun (WGS) entry which is preliminary data.</text>
</comment>
<gene>
    <name evidence="2" type="ORF">N482_20015</name>
</gene>
<dbReference type="InterPro" id="IPR009081">
    <property type="entry name" value="PP-bd_ACP"/>
</dbReference>
<evidence type="ECO:0000259" key="1">
    <source>
        <dbReference type="Pfam" id="PF00550"/>
    </source>
</evidence>